<dbReference type="GO" id="GO:0003713">
    <property type="term" value="F:transcription coactivator activity"/>
    <property type="evidence" value="ECO:0007669"/>
    <property type="project" value="EnsemblFungi"/>
</dbReference>
<gene>
    <name evidence="2" type="primary">KNAG0K01510</name>
    <name evidence="2" type="ordered locus">KNAG_0K01510</name>
</gene>
<dbReference type="Proteomes" id="UP000006310">
    <property type="component" value="Chromosome 11"/>
</dbReference>
<dbReference type="STRING" id="1071383.J7S3C1"/>
<dbReference type="EMBL" id="HE978324">
    <property type="protein sequence ID" value="CCK72512.1"/>
    <property type="molecule type" value="Genomic_DNA"/>
</dbReference>
<dbReference type="GO" id="GO:0060261">
    <property type="term" value="P:positive regulation of transcription initiation by RNA polymerase II"/>
    <property type="evidence" value="ECO:0007669"/>
    <property type="project" value="EnsemblFungi"/>
</dbReference>
<dbReference type="OMA" id="AEMMMQQ"/>
<reference evidence="2 3" key="1">
    <citation type="journal article" date="2011" name="Proc. Natl. Acad. Sci. U.S.A.">
        <title>Evolutionary erosion of yeast sex chromosomes by mating-type switching accidents.</title>
        <authorList>
            <person name="Gordon J.L."/>
            <person name="Armisen D."/>
            <person name="Proux-Wera E."/>
            <person name="Oheigeartaigh S.S."/>
            <person name="Byrne K.P."/>
            <person name="Wolfe K.H."/>
        </authorList>
    </citation>
    <scope>NUCLEOTIDE SEQUENCE [LARGE SCALE GENOMIC DNA]</scope>
    <source>
        <strain evidence="3">ATCC MYA-139 / BCRC 22969 / CBS 8797 / CCRC 22969 / KCTC 17520 / NBRC 10181 / NCYC 3082</strain>
    </source>
</reference>
<name>J7S3C1_HUIN7</name>
<feature type="region of interest" description="Disordered" evidence="1">
    <location>
        <begin position="106"/>
        <end position="153"/>
    </location>
</feature>
<dbReference type="GO" id="GO:0051123">
    <property type="term" value="P:RNA polymerase II preinitiation complex assembly"/>
    <property type="evidence" value="ECO:0007669"/>
    <property type="project" value="EnsemblFungi"/>
</dbReference>
<evidence type="ECO:0000256" key="1">
    <source>
        <dbReference type="SAM" id="MobiDB-lite"/>
    </source>
</evidence>
<dbReference type="OrthoDB" id="4069381at2759"/>
<dbReference type="GO" id="GO:0032968">
    <property type="term" value="P:positive regulation of transcription elongation by RNA polymerase II"/>
    <property type="evidence" value="ECO:0007669"/>
    <property type="project" value="EnsemblFungi"/>
</dbReference>
<feature type="compositionally biased region" description="Low complexity" evidence="1">
    <location>
        <begin position="231"/>
        <end position="245"/>
    </location>
</feature>
<dbReference type="GO" id="GO:0016592">
    <property type="term" value="C:mediator complex"/>
    <property type="evidence" value="ECO:0007669"/>
    <property type="project" value="EnsemblFungi"/>
</dbReference>
<dbReference type="RefSeq" id="XP_022466757.1">
    <property type="nucleotide sequence ID" value="XM_022610464.1"/>
</dbReference>
<proteinExistence type="predicted"/>
<protein>
    <submittedName>
        <fullName evidence="2">Uncharacterized protein</fullName>
    </submittedName>
</protein>
<feature type="region of interest" description="Disordered" evidence="1">
    <location>
        <begin position="282"/>
        <end position="364"/>
    </location>
</feature>
<dbReference type="HOGENOM" id="CLU_046031_0_0_1"/>
<keyword evidence="3" id="KW-1185">Reference proteome</keyword>
<dbReference type="GO" id="GO:0034976">
    <property type="term" value="P:response to endoplasmic reticulum stress"/>
    <property type="evidence" value="ECO:0007669"/>
    <property type="project" value="EnsemblFungi"/>
</dbReference>
<sequence length="391" mass="44166">MTEQNKLTRCFDDILRLSSEMLVQQQLKTIQLDTVNGFTQDHQKVLSEKIHSFHGILDEVDVTLLNAVRFVEKFDAVSKEKELERVKQREREAQITAEEEARKKRELKLEQQQQQQHQLEQEQQELERMRKEEQERSNKKDESAGFTQSSTDLDLMGELKMDFDNSDPTSLLSTFGDVGGPIDLSGPSNTDMTSTQTSDNYKQESKRDADNSKNNPSNISDNTADFLLETNPSELNNKNNNDNTNSELPQNKQPAAREPQNTMFNDLDSMDMSLFAELDNPKFGASSLETPPMGNNANSGEANAESRNLGNSFEGNNNNDTINDSNTNNINNTNNNNDKMKDSNGDTNALDPSSMDPLQDNGDDYLTLNDFNDLNIDWNANPNDTTDIFNI</sequence>
<feature type="compositionally biased region" description="Polar residues" evidence="1">
    <location>
        <begin position="186"/>
        <end position="200"/>
    </location>
</feature>
<reference evidence="3" key="2">
    <citation type="submission" date="2012-08" db="EMBL/GenBank/DDBJ databases">
        <title>Genome sequence of Kazachstania naganishii.</title>
        <authorList>
            <person name="Gordon J.L."/>
            <person name="Armisen D."/>
            <person name="Proux-Wera E."/>
            <person name="OhEigeartaigh S.S."/>
            <person name="Byrne K.P."/>
            <person name="Wolfe K.H."/>
        </authorList>
    </citation>
    <scope>NUCLEOTIDE SEQUENCE [LARGE SCALE GENOMIC DNA]</scope>
    <source>
        <strain evidence="3">ATCC MYA-139 / BCRC 22969 / CBS 8797 / CCRC 22969 / KCTC 17520 / NBRC 10181 / NCYC 3082</strain>
    </source>
</reference>
<feature type="compositionally biased region" description="Basic and acidic residues" evidence="1">
    <location>
        <begin position="201"/>
        <end position="211"/>
    </location>
</feature>
<dbReference type="GO" id="GO:0000122">
    <property type="term" value="P:negative regulation of transcription by RNA polymerase II"/>
    <property type="evidence" value="ECO:0007669"/>
    <property type="project" value="EnsemblFungi"/>
</dbReference>
<evidence type="ECO:0000313" key="3">
    <source>
        <dbReference type="Proteomes" id="UP000006310"/>
    </source>
</evidence>
<dbReference type="GO" id="GO:0005829">
    <property type="term" value="C:cytosol"/>
    <property type="evidence" value="ECO:0007669"/>
    <property type="project" value="EnsemblFungi"/>
</dbReference>
<dbReference type="KEGG" id="kng:KNAG_0K01510"/>
<dbReference type="InterPro" id="IPR021017">
    <property type="entry name" value="Mediator_Med2_fun"/>
</dbReference>
<dbReference type="GeneID" id="34528279"/>
<evidence type="ECO:0000313" key="2">
    <source>
        <dbReference type="EMBL" id="CCK72512.1"/>
    </source>
</evidence>
<feature type="compositionally biased region" description="Polar residues" evidence="1">
    <location>
        <begin position="246"/>
        <end position="258"/>
    </location>
</feature>
<feature type="region of interest" description="Disordered" evidence="1">
    <location>
        <begin position="172"/>
        <end position="258"/>
    </location>
</feature>
<feature type="compositionally biased region" description="Low complexity" evidence="1">
    <location>
        <begin position="294"/>
        <end position="337"/>
    </location>
</feature>
<dbReference type="AlphaFoldDB" id="J7S3C1"/>
<feature type="compositionally biased region" description="Basic and acidic residues" evidence="1">
    <location>
        <begin position="125"/>
        <end position="143"/>
    </location>
</feature>
<dbReference type="GO" id="GO:0070847">
    <property type="term" value="C:core mediator complex"/>
    <property type="evidence" value="ECO:0007669"/>
    <property type="project" value="EnsemblFungi"/>
</dbReference>
<feature type="compositionally biased region" description="Polar residues" evidence="1">
    <location>
        <begin position="212"/>
        <end position="223"/>
    </location>
</feature>
<accession>J7S3C1</accession>
<dbReference type="eggNOG" id="ENOG502RZB6">
    <property type="taxonomic scope" value="Eukaryota"/>
</dbReference>
<organism evidence="2 3">
    <name type="scientific">Huiozyma naganishii (strain ATCC MYA-139 / BCRC 22969 / CBS 8797 / KCTC 17520 / NBRC 10181 / NCYC 3082 / Yp74L-3)</name>
    <name type="common">Yeast</name>
    <name type="synonym">Kazachstania naganishii</name>
    <dbReference type="NCBI Taxonomy" id="1071383"/>
    <lineage>
        <taxon>Eukaryota</taxon>
        <taxon>Fungi</taxon>
        <taxon>Dikarya</taxon>
        <taxon>Ascomycota</taxon>
        <taxon>Saccharomycotina</taxon>
        <taxon>Saccharomycetes</taxon>
        <taxon>Saccharomycetales</taxon>
        <taxon>Saccharomycetaceae</taxon>
        <taxon>Huiozyma</taxon>
    </lineage>
</organism>
<dbReference type="Pfam" id="PF11214">
    <property type="entry name" value="Med2"/>
    <property type="match status" value="1"/>
</dbReference>
<dbReference type="GO" id="GO:0061629">
    <property type="term" value="F:RNA polymerase II-specific DNA-binding transcription factor binding"/>
    <property type="evidence" value="ECO:0007669"/>
    <property type="project" value="EnsemblFungi"/>
</dbReference>